<evidence type="ECO:0000256" key="3">
    <source>
        <dbReference type="ARBA" id="ARBA00011133"/>
    </source>
</evidence>
<dbReference type="Ensembl" id="ENSSFAT00005026527.1">
    <property type="protein sequence ID" value="ENSSFAP00005025512.1"/>
    <property type="gene ID" value="ENSSFAG00005013119.1"/>
</dbReference>
<comment type="subcellular location">
    <subcellularLocation>
        <location evidence="1">Cytoplasm</location>
    </subcellularLocation>
</comment>
<comment type="subunit">
    <text evidence="3">Component of the large ribosomal subunit.</text>
</comment>
<protein>
    <recommendedName>
        <fullName evidence="7">Large ribosomal subunit protein eL33</fullName>
    </recommendedName>
    <alternativeName>
        <fullName evidence="8">60S ribosomal protein L35a</fullName>
    </alternativeName>
</protein>
<dbReference type="FunCoup" id="A0A672H8X1">
    <property type="interactions" value="942"/>
</dbReference>
<dbReference type="InterPro" id="IPR018266">
    <property type="entry name" value="Ribosomal_eL33_CS"/>
</dbReference>
<keyword evidence="4" id="KW-0963">Cytoplasm</keyword>
<dbReference type="GO" id="GO:0022625">
    <property type="term" value="C:cytosolic large ribosomal subunit"/>
    <property type="evidence" value="ECO:0007669"/>
    <property type="project" value="UniProtKB-ARBA"/>
</dbReference>
<organism evidence="9 10">
    <name type="scientific">Salarias fasciatus</name>
    <name type="common">Jewelled blenny</name>
    <name type="synonym">Blennius fasciatus</name>
    <dbReference type="NCBI Taxonomy" id="181472"/>
    <lineage>
        <taxon>Eukaryota</taxon>
        <taxon>Metazoa</taxon>
        <taxon>Chordata</taxon>
        <taxon>Craniata</taxon>
        <taxon>Vertebrata</taxon>
        <taxon>Euteleostomi</taxon>
        <taxon>Actinopterygii</taxon>
        <taxon>Neopterygii</taxon>
        <taxon>Teleostei</taxon>
        <taxon>Neoteleostei</taxon>
        <taxon>Acanthomorphata</taxon>
        <taxon>Ovalentaria</taxon>
        <taxon>Blenniimorphae</taxon>
        <taxon>Blenniiformes</taxon>
        <taxon>Blennioidei</taxon>
        <taxon>Blenniidae</taxon>
        <taxon>Salariinae</taxon>
        <taxon>Salarias</taxon>
    </lineage>
</organism>
<evidence type="ECO:0000313" key="10">
    <source>
        <dbReference type="Proteomes" id="UP000472267"/>
    </source>
</evidence>
<dbReference type="InterPro" id="IPR001780">
    <property type="entry name" value="Ribosomal_eL33"/>
</dbReference>
<dbReference type="OMA" id="YRTNKHH"/>
<dbReference type="GO" id="GO:0003735">
    <property type="term" value="F:structural constituent of ribosome"/>
    <property type="evidence" value="ECO:0007669"/>
    <property type="project" value="InterPro"/>
</dbReference>
<keyword evidence="10" id="KW-1185">Reference proteome</keyword>
<sequence length="144" mass="16231">MAFVCVCVKEAELQPARPWRGPPPPVHGVAHAAVLRCRLWSKAIFTGYKRGLRNQREHTALLKLEGCYSRDEVDFYLGKRCAYVYKAKRNTVTPGGKPNKTRVIWGKVTRAHGNSGMVRAKFSSNLPAKAIGHRIRVMLYPSRV</sequence>
<dbReference type="InParanoid" id="A0A672H8X1"/>
<dbReference type="GO" id="GO:0006412">
    <property type="term" value="P:translation"/>
    <property type="evidence" value="ECO:0007669"/>
    <property type="project" value="InterPro"/>
</dbReference>
<dbReference type="AlphaFoldDB" id="A0A672H8X1"/>
<dbReference type="Gene3D" id="2.40.10.190">
    <property type="entry name" value="translation elongation factor selb, chain A, domain 4"/>
    <property type="match status" value="1"/>
</dbReference>
<comment type="similarity">
    <text evidence="2">Belongs to the eukaryotic ribosomal protein eL33 family.</text>
</comment>
<gene>
    <name evidence="9" type="primary">rpl35a</name>
</gene>
<evidence type="ECO:0000256" key="4">
    <source>
        <dbReference type="ARBA" id="ARBA00022490"/>
    </source>
</evidence>
<evidence type="ECO:0000256" key="5">
    <source>
        <dbReference type="ARBA" id="ARBA00022980"/>
    </source>
</evidence>
<evidence type="ECO:0000256" key="7">
    <source>
        <dbReference type="ARBA" id="ARBA00035228"/>
    </source>
</evidence>
<evidence type="ECO:0000256" key="6">
    <source>
        <dbReference type="ARBA" id="ARBA00023274"/>
    </source>
</evidence>
<dbReference type="SUPFAM" id="SSF50447">
    <property type="entry name" value="Translation proteins"/>
    <property type="match status" value="1"/>
</dbReference>
<keyword evidence="5" id="KW-0689">Ribosomal protein</keyword>
<dbReference type="Proteomes" id="UP000472267">
    <property type="component" value="Chromosome 14"/>
</dbReference>
<reference evidence="9" key="3">
    <citation type="submission" date="2025-09" db="UniProtKB">
        <authorList>
            <consortium name="Ensembl"/>
        </authorList>
    </citation>
    <scope>IDENTIFICATION</scope>
</reference>
<proteinExistence type="inferred from homology"/>
<evidence type="ECO:0000256" key="8">
    <source>
        <dbReference type="ARBA" id="ARBA00035530"/>
    </source>
</evidence>
<evidence type="ECO:0000256" key="1">
    <source>
        <dbReference type="ARBA" id="ARBA00004496"/>
    </source>
</evidence>
<dbReference type="FunFam" id="2.40.10.190:FF:000005">
    <property type="entry name" value="60S ribosomal protein L35a"/>
    <property type="match status" value="1"/>
</dbReference>
<dbReference type="PANTHER" id="PTHR10902">
    <property type="entry name" value="60S RIBOSOMAL PROTEIN L35A"/>
    <property type="match status" value="1"/>
</dbReference>
<dbReference type="PROSITE" id="PS01105">
    <property type="entry name" value="RIBOSOMAL_L35AE"/>
    <property type="match status" value="1"/>
</dbReference>
<keyword evidence="6" id="KW-0687">Ribonucleoprotein</keyword>
<evidence type="ECO:0000256" key="2">
    <source>
        <dbReference type="ARBA" id="ARBA00009269"/>
    </source>
</evidence>
<dbReference type="InterPro" id="IPR009000">
    <property type="entry name" value="Transl_B-barrel_sf"/>
</dbReference>
<reference evidence="9" key="1">
    <citation type="submission" date="2019-06" db="EMBL/GenBank/DDBJ databases">
        <authorList>
            <consortium name="Wellcome Sanger Institute Data Sharing"/>
        </authorList>
    </citation>
    <scope>NUCLEOTIDE SEQUENCE [LARGE SCALE GENOMIC DNA]</scope>
</reference>
<dbReference type="InterPro" id="IPR038661">
    <property type="entry name" value="Ribosomal_eL33_sf"/>
</dbReference>
<accession>A0A672H8X1</accession>
<reference evidence="9" key="2">
    <citation type="submission" date="2025-08" db="UniProtKB">
        <authorList>
            <consortium name="Ensembl"/>
        </authorList>
    </citation>
    <scope>IDENTIFICATION</scope>
</reference>
<dbReference type="Pfam" id="PF01247">
    <property type="entry name" value="Ribosomal_L35Ae"/>
    <property type="match status" value="1"/>
</dbReference>
<name>A0A672H8X1_SALFA</name>
<dbReference type="HAMAP" id="MF_00573">
    <property type="entry name" value="Ribosomal_eL33"/>
    <property type="match status" value="1"/>
</dbReference>
<evidence type="ECO:0000313" key="9">
    <source>
        <dbReference type="Ensembl" id="ENSSFAP00005025512.1"/>
    </source>
</evidence>